<evidence type="ECO:0000256" key="3">
    <source>
        <dbReference type="ARBA" id="ARBA00022692"/>
    </source>
</evidence>
<dbReference type="SFLD" id="SFLDG01168">
    <property type="entry name" value="Ferric_reductase_subgroup_(FRE"/>
    <property type="match status" value="1"/>
</dbReference>
<dbReference type="InterPro" id="IPR013130">
    <property type="entry name" value="Fe3_Rdtase_TM_dom"/>
</dbReference>
<evidence type="ECO:0000313" key="11">
    <source>
        <dbReference type="EMBL" id="SPO04648.1"/>
    </source>
</evidence>
<feature type="signal peptide" evidence="9">
    <location>
        <begin position="1"/>
        <end position="23"/>
    </location>
</feature>
<dbReference type="SUPFAM" id="SSF52343">
    <property type="entry name" value="Ferredoxin reductase-like, C-terminal NADP-linked domain"/>
    <property type="match status" value="1"/>
</dbReference>
<keyword evidence="12" id="KW-1185">Reference proteome</keyword>
<proteinExistence type="predicted"/>
<evidence type="ECO:0000256" key="6">
    <source>
        <dbReference type="ARBA" id="ARBA00023136"/>
    </source>
</evidence>
<evidence type="ECO:0000256" key="2">
    <source>
        <dbReference type="ARBA" id="ARBA00022448"/>
    </source>
</evidence>
<evidence type="ECO:0000256" key="7">
    <source>
        <dbReference type="SAM" id="MobiDB-lite"/>
    </source>
</evidence>
<evidence type="ECO:0000256" key="8">
    <source>
        <dbReference type="SAM" id="Phobius"/>
    </source>
</evidence>
<feature type="transmembrane region" description="Helical" evidence="8">
    <location>
        <begin position="409"/>
        <end position="431"/>
    </location>
</feature>
<keyword evidence="9" id="KW-0732">Signal</keyword>
<evidence type="ECO:0000256" key="1">
    <source>
        <dbReference type="ARBA" id="ARBA00004141"/>
    </source>
</evidence>
<dbReference type="GO" id="GO:0005886">
    <property type="term" value="C:plasma membrane"/>
    <property type="evidence" value="ECO:0007669"/>
    <property type="project" value="TreeGrafter"/>
</dbReference>
<comment type="subcellular location">
    <subcellularLocation>
        <location evidence="1">Membrane</location>
        <topology evidence="1">Multi-pass membrane protein</topology>
    </subcellularLocation>
</comment>
<keyword evidence="3 8" id="KW-0812">Transmembrane</keyword>
<evidence type="ECO:0000313" key="12">
    <source>
        <dbReference type="Proteomes" id="UP001187682"/>
    </source>
</evidence>
<evidence type="ECO:0000256" key="5">
    <source>
        <dbReference type="ARBA" id="ARBA00023065"/>
    </source>
</evidence>
<dbReference type="AlphaFoldDB" id="A0AAE8SXC7"/>
<sequence length="765" mass="84064">MTPVRGTLASRLLIALYALGVQGDGTGLIGWGKTLYNPTCCFACRGVIKNQQLLCTPVDSTENHGTTHNPVTTPPDCFVQDPSFLKTMALCIDTYCALSDDPPMSLIEDYWVSHLGTGTLGDYQYVPAMPYHEALSAAREDESHAALNTNSTAGNETSHDHMNMRRLKARQHGSGASTEDLEINAFDVSSPLPMAAGGRAPLNVTSFVDPEAWQLQHNYMSDFETNEAGHSTMSIVIAIVAIFLPIGLSLIRYIPGLTKNRGWSYIQSMAIYPSIWRKKHREPVAGVLVPTRGQAMYIFLISILNIILLLAPYVITQPQASFISRDMQTLSIIGNRAGSMAMGNVVALFLFAARNNVLFYVSDWSYGTYILLHRWLGYWAVFHTILHSFMLMANYMVLGTYQVELARLYWVWGIVGTVAASAILPFSLLWVRQKFYELFLASHIVLALLFIIGYYYHIWYCYEYKWGYEIWMFIAGGIWGADRVLRLARMAFHGSCTAVITAIEDSDGEYFRIDVQGKHLKHGVAYLTFPTLGWRFWESHPFSVALQNSGADDGERESTPPSDENTEDPEKSTGKSQVAPAASPSASSGKHATTTFFTRSRTGITKKLAARISGGAGSSTRLRILIDGPYDHSGRVSSQLAQCTGVLYIAGGVGITACLPYIAQSGAKDSKLFWSVRQTGLATALEPTLAALPSNVRVETTVGQRLDLDALLGQEMVGAKNEGPLAIVVCGPPGMADDVRQKVVSFAKANVLGRPYVLLDEAFSW</sequence>
<evidence type="ECO:0000256" key="9">
    <source>
        <dbReference type="SAM" id="SignalP"/>
    </source>
</evidence>
<feature type="region of interest" description="Disordered" evidence="7">
    <location>
        <begin position="548"/>
        <end position="594"/>
    </location>
</feature>
<dbReference type="InterPro" id="IPR039261">
    <property type="entry name" value="FNR_nucleotide-bd"/>
</dbReference>
<organism evidence="11 12">
    <name type="scientific">Cephalotrichum gorgonifer</name>
    <dbReference type="NCBI Taxonomy" id="2041049"/>
    <lineage>
        <taxon>Eukaryota</taxon>
        <taxon>Fungi</taxon>
        <taxon>Dikarya</taxon>
        <taxon>Ascomycota</taxon>
        <taxon>Pezizomycotina</taxon>
        <taxon>Sordariomycetes</taxon>
        <taxon>Hypocreomycetidae</taxon>
        <taxon>Microascales</taxon>
        <taxon>Microascaceae</taxon>
        <taxon>Cephalotrichum</taxon>
    </lineage>
</organism>
<dbReference type="EMBL" id="ONZQ02000010">
    <property type="protein sequence ID" value="SPO04648.1"/>
    <property type="molecule type" value="Genomic_DNA"/>
</dbReference>
<evidence type="ECO:0000259" key="10">
    <source>
        <dbReference type="Pfam" id="PF01794"/>
    </source>
</evidence>
<feature type="transmembrane region" description="Helical" evidence="8">
    <location>
        <begin position="375"/>
        <end position="397"/>
    </location>
</feature>
<dbReference type="CDD" id="cd06186">
    <property type="entry name" value="NOX_Duox_like_FAD_NADP"/>
    <property type="match status" value="1"/>
</dbReference>
<dbReference type="GO" id="GO:0006826">
    <property type="term" value="P:iron ion transport"/>
    <property type="evidence" value="ECO:0007669"/>
    <property type="project" value="TreeGrafter"/>
</dbReference>
<feature type="domain" description="Ferric oxidoreductase" evidence="10">
    <location>
        <begin position="337"/>
        <end position="453"/>
    </location>
</feature>
<evidence type="ECO:0000256" key="4">
    <source>
        <dbReference type="ARBA" id="ARBA00022989"/>
    </source>
</evidence>
<feature type="transmembrane region" description="Helical" evidence="8">
    <location>
        <begin position="295"/>
        <end position="315"/>
    </location>
</feature>
<dbReference type="GO" id="GO:0006879">
    <property type="term" value="P:intracellular iron ion homeostasis"/>
    <property type="evidence" value="ECO:0007669"/>
    <property type="project" value="TreeGrafter"/>
</dbReference>
<feature type="transmembrane region" description="Helical" evidence="8">
    <location>
        <begin position="468"/>
        <end position="485"/>
    </location>
</feature>
<keyword evidence="6 8" id="KW-0472">Membrane</keyword>
<dbReference type="SFLD" id="SFLDS00052">
    <property type="entry name" value="Ferric_Reductase_Domain"/>
    <property type="match status" value="1"/>
</dbReference>
<dbReference type="Proteomes" id="UP001187682">
    <property type="component" value="Unassembled WGS sequence"/>
</dbReference>
<keyword evidence="4 8" id="KW-1133">Transmembrane helix</keyword>
<protein>
    <submittedName>
        <fullName evidence="11">Related to FRE1 - ferric (And cupric) reductase</fullName>
    </submittedName>
</protein>
<keyword evidence="5" id="KW-0406">Ion transport</keyword>
<dbReference type="Gene3D" id="3.40.50.80">
    <property type="entry name" value="Nucleotide-binding domain of ferredoxin-NADP reductase (FNR) module"/>
    <property type="match status" value="1"/>
</dbReference>
<feature type="compositionally biased region" description="Low complexity" evidence="7">
    <location>
        <begin position="579"/>
        <end position="588"/>
    </location>
</feature>
<accession>A0AAE8SXC7</accession>
<feature type="transmembrane region" description="Helical" evidence="8">
    <location>
        <begin position="233"/>
        <end position="254"/>
    </location>
</feature>
<keyword evidence="2" id="KW-0813">Transport</keyword>
<gene>
    <name evidence="11" type="ORF">DNG_07333</name>
</gene>
<dbReference type="Pfam" id="PF01794">
    <property type="entry name" value="Ferric_reduct"/>
    <property type="match status" value="1"/>
</dbReference>
<dbReference type="PANTHER" id="PTHR32361">
    <property type="entry name" value="FERRIC/CUPRIC REDUCTASE TRANSMEMBRANE COMPONENT"/>
    <property type="match status" value="1"/>
</dbReference>
<dbReference type="InterPro" id="IPR051410">
    <property type="entry name" value="Ferric/Cupric_Reductase"/>
</dbReference>
<feature type="chain" id="PRO_5041958212" evidence="9">
    <location>
        <begin position="24"/>
        <end position="765"/>
    </location>
</feature>
<comment type="caution">
    <text evidence="11">The sequence shown here is derived from an EMBL/GenBank/DDBJ whole genome shotgun (WGS) entry which is preliminary data.</text>
</comment>
<dbReference type="GO" id="GO:0000293">
    <property type="term" value="F:ferric-chelate reductase activity"/>
    <property type="evidence" value="ECO:0007669"/>
    <property type="project" value="TreeGrafter"/>
</dbReference>
<reference evidence="11" key="1">
    <citation type="submission" date="2018-03" db="EMBL/GenBank/DDBJ databases">
        <authorList>
            <person name="Guldener U."/>
        </authorList>
    </citation>
    <scope>NUCLEOTIDE SEQUENCE</scope>
</reference>
<dbReference type="PANTHER" id="PTHR32361:SF9">
    <property type="entry name" value="FERRIC REDUCTASE TRANSMEMBRANE COMPONENT 3-RELATED"/>
    <property type="match status" value="1"/>
</dbReference>
<feature type="transmembrane region" description="Helical" evidence="8">
    <location>
        <begin position="335"/>
        <end position="354"/>
    </location>
</feature>
<feature type="transmembrane region" description="Helical" evidence="8">
    <location>
        <begin position="438"/>
        <end position="456"/>
    </location>
</feature>
<dbReference type="GO" id="GO:0015677">
    <property type="term" value="P:copper ion import"/>
    <property type="evidence" value="ECO:0007669"/>
    <property type="project" value="TreeGrafter"/>
</dbReference>
<name>A0AAE8SXC7_9PEZI</name>